<dbReference type="PANTHER" id="PTHR31490:SF35">
    <property type="entry name" value="ENDO-1,4-BETA-XYLANASE"/>
    <property type="match status" value="1"/>
</dbReference>
<evidence type="ECO:0000256" key="12">
    <source>
        <dbReference type="SAM" id="MobiDB-lite"/>
    </source>
</evidence>
<feature type="domain" description="GH10" evidence="15">
    <location>
        <begin position="17"/>
        <end position="338"/>
    </location>
</feature>
<evidence type="ECO:0000313" key="17">
    <source>
        <dbReference type="Proteomes" id="UP001583280"/>
    </source>
</evidence>
<reference evidence="16 17" key="1">
    <citation type="journal article" date="2024" name="IMA Fungus">
        <title>IMA Genome - F19 : A genome assembly and annotation guide to empower mycologists, including annotated draft genome sequences of Ceratocystis pirilliformis, Diaporthe australafricana, Fusarium ophioides, Paecilomyces lecythidis, and Sporothrix stenoceras.</title>
        <authorList>
            <person name="Aylward J."/>
            <person name="Wilson A.M."/>
            <person name="Visagie C.M."/>
            <person name="Spraker J."/>
            <person name="Barnes I."/>
            <person name="Buitendag C."/>
            <person name="Ceriani C."/>
            <person name="Del Mar Angel L."/>
            <person name="du Plessis D."/>
            <person name="Fuchs T."/>
            <person name="Gasser K."/>
            <person name="Kramer D."/>
            <person name="Li W."/>
            <person name="Munsamy K."/>
            <person name="Piso A."/>
            <person name="Price J.L."/>
            <person name="Sonnekus B."/>
            <person name="Thomas C."/>
            <person name="van der Nest A."/>
            <person name="van Dijk A."/>
            <person name="van Heerden A."/>
            <person name="van Vuuren N."/>
            <person name="Yilmaz N."/>
            <person name="Duong T.A."/>
            <person name="van der Merwe N.A."/>
            <person name="Wingfield M.J."/>
            <person name="Wingfield B.D."/>
        </authorList>
    </citation>
    <scope>NUCLEOTIDE SEQUENCE [LARGE SCALE GENOMIC DNA]</scope>
    <source>
        <strain evidence="16 17">CMW 12675</strain>
    </source>
</reference>
<evidence type="ECO:0000256" key="9">
    <source>
        <dbReference type="ARBA" id="ARBA00023277"/>
    </source>
</evidence>
<dbReference type="InterPro" id="IPR035971">
    <property type="entry name" value="CBD_sf"/>
</dbReference>
<feature type="compositionally biased region" description="Acidic residues" evidence="12">
    <location>
        <begin position="402"/>
        <end position="413"/>
    </location>
</feature>
<organism evidence="16 17">
    <name type="scientific">Ceratocystis pirilliformis</name>
    <dbReference type="NCBI Taxonomy" id="259994"/>
    <lineage>
        <taxon>Eukaryota</taxon>
        <taxon>Fungi</taxon>
        <taxon>Dikarya</taxon>
        <taxon>Ascomycota</taxon>
        <taxon>Pezizomycotina</taxon>
        <taxon>Sordariomycetes</taxon>
        <taxon>Hypocreomycetidae</taxon>
        <taxon>Microascales</taxon>
        <taxon>Ceratocystidaceae</taxon>
        <taxon>Ceratocystis</taxon>
    </lineage>
</organism>
<keyword evidence="6" id="KW-0858">Xylan degradation</keyword>
<evidence type="ECO:0000256" key="5">
    <source>
        <dbReference type="ARBA" id="ARBA00022525"/>
    </source>
</evidence>
<comment type="similarity">
    <text evidence="4 11">Belongs to the glycosyl hydrolase 10 (cellulase F) family.</text>
</comment>
<comment type="catalytic activity">
    <reaction evidence="1 11">
        <text>Endohydrolysis of (1-&gt;4)-beta-D-xylosidic linkages in xylans.</text>
        <dbReference type="EC" id="3.2.1.8"/>
    </reaction>
</comment>
<dbReference type="SMART" id="SM00236">
    <property type="entry name" value="fCBD"/>
    <property type="match status" value="1"/>
</dbReference>
<comment type="pathway">
    <text evidence="3">Glycan degradation; xylan degradation.</text>
</comment>
<gene>
    <name evidence="16" type="ORF">Cpir12675_004875</name>
</gene>
<accession>A0ABR3YTE9</accession>
<dbReference type="InterPro" id="IPR044846">
    <property type="entry name" value="GH10"/>
</dbReference>
<evidence type="ECO:0000256" key="1">
    <source>
        <dbReference type="ARBA" id="ARBA00000681"/>
    </source>
</evidence>
<evidence type="ECO:0000256" key="2">
    <source>
        <dbReference type="ARBA" id="ARBA00004613"/>
    </source>
</evidence>
<proteinExistence type="inferred from homology"/>
<dbReference type="PRINTS" id="PR00134">
    <property type="entry name" value="GLHYDRLASE10"/>
</dbReference>
<comment type="caution">
    <text evidence="16">The sequence shown here is derived from an EMBL/GenBank/DDBJ whole genome shotgun (WGS) entry which is preliminary data.</text>
</comment>
<keyword evidence="9 11" id="KW-0119">Carbohydrate metabolism</keyword>
<dbReference type="Pfam" id="PF00734">
    <property type="entry name" value="CBM_1"/>
    <property type="match status" value="1"/>
</dbReference>
<evidence type="ECO:0000256" key="6">
    <source>
        <dbReference type="ARBA" id="ARBA00022651"/>
    </source>
</evidence>
<feature type="signal peptide" evidence="13">
    <location>
        <begin position="1"/>
        <end position="16"/>
    </location>
</feature>
<name>A0ABR3YTE9_9PEZI</name>
<dbReference type="InterPro" id="IPR000254">
    <property type="entry name" value="CBD"/>
</dbReference>
<dbReference type="EC" id="3.2.1.8" evidence="11"/>
<evidence type="ECO:0000256" key="11">
    <source>
        <dbReference type="RuleBase" id="RU361174"/>
    </source>
</evidence>
<keyword evidence="8 11" id="KW-0378">Hydrolase</keyword>
<dbReference type="SUPFAM" id="SSF57180">
    <property type="entry name" value="Cellulose-binding domain"/>
    <property type="match status" value="1"/>
</dbReference>
<feature type="compositionally biased region" description="Acidic residues" evidence="12">
    <location>
        <begin position="370"/>
        <end position="382"/>
    </location>
</feature>
<evidence type="ECO:0000259" key="15">
    <source>
        <dbReference type="PROSITE" id="PS51760"/>
    </source>
</evidence>
<keyword evidence="5" id="KW-0964">Secreted</keyword>
<feature type="compositionally biased region" description="Acidic residues" evidence="12">
    <location>
        <begin position="442"/>
        <end position="455"/>
    </location>
</feature>
<dbReference type="PROSITE" id="PS00562">
    <property type="entry name" value="CBM1_1"/>
    <property type="match status" value="1"/>
</dbReference>
<dbReference type="PROSITE" id="PS51760">
    <property type="entry name" value="GH10_2"/>
    <property type="match status" value="1"/>
</dbReference>
<dbReference type="Gene3D" id="3.20.20.80">
    <property type="entry name" value="Glycosidases"/>
    <property type="match status" value="1"/>
</dbReference>
<evidence type="ECO:0000256" key="4">
    <source>
        <dbReference type="ARBA" id="ARBA00007495"/>
    </source>
</evidence>
<feature type="compositionally biased region" description="Low complexity" evidence="12">
    <location>
        <begin position="414"/>
        <end position="437"/>
    </location>
</feature>
<comment type="subcellular location">
    <subcellularLocation>
        <location evidence="2">Secreted</location>
    </subcellularLocation>
</comment>
<keyword evidence="11" id="KW-0326">Glycosidase</keyword>
<feature type="compositionally biased region" description="Low complexity" evidence="12">
    <location>
        <begin position="458"/>
        <end position="495"/>
    </location>
</feature>
<feature type="domain" description="CBM1" evidence="14">
    <location>
        <begin position="496"/>
        <end position="532"/>
    </location>
</feature>
<dbReference type="SUPFAM" id="SSF51445">
    <property type="entry name" value="(Trans)glycosidases"/>
    <property type="match status" value="1"/>
</dbReference>
<dbReference type="Proteomes" id="UP001583280">
    <property type="component" value="Unassembled WGS sequence"/>
</dbReference>
<feature type="chain" id="PRO_5047054386" description="Beta-xylanase" evidence="13">
    <location>
        <begin position="17"/>
        <end position="532"/>
    </location>
</feature>
<evidence type="ECO:0000259" key="14">
    <source>
        <dbReference type="PROSITE" id="PS51164"/>
    </source>
</evidence>
<protein>
    <recommendedName>
        <fullName evidence="11">Beta-xylanase</fullName>
        <ecNumber evidence="11">3.2.1.8</ecNumber>
    </recommendedName>
</protein>
<dbReference type="InterPro" id="IPR017853">
    <property type="entry name" value="GH"/>
</dbReference>
<dbReference type="Pfam" id="PF00331">
    <property type="entry name" value="Glyco_hydro_10"/>
    <property type="match status" value="1"/>
</dbReference>
<keyword evidence="10 11" id="KW-0624">Polysaccharide degradation</keyword>
<dbReference type="PANTHER" id="PTHR31490">
    <property type="entry name" value="GLYCOSYL HYDROLASE"/>
    <property type="match status" value="1"/>
</dbReference>
<keyword evidence="7 13" id="KW-0732">Signal</keyword>
<evidence type="ECO:0000256" key="13">
    <source>
        <dbReference type="SAM" id="SignalP"/>
    </source>
</evidence>
<evidence type="ECO:0000256" key="3">
    <source>
        <dbReference type="ARBA" id="ARBA00004851"/>
    </source>
</evidence>
<evidence type="ECO:0000256" key="8">
    <source>
        <dbReference type="ARBA" id="ARBA00022801"/>
    </source>
</evidence>
<feature type="region of interest" description="Disordered" evidence="12">
    <location>
        <begin position="359"/>
        <end position="507"/>
    </location>
</feature>
<dbReference type="EMBL" id="JAWDJO010000149">
    <property type="protein sequence ID" value="KAL1891655.1"/>
    <property type="molecule type" value="Genomic_DNA"/>
</dbReference>
<dbReference type="PROSITE" id="PS51164">
    <property type="entry name" value="CBM1_2"/>
    <property type="match status" value="1"/>
</dbReference>
<evidence type="ECO:0000256" key="10">
    <source>
        <dbReference type="ARBA" id="ARBA00023326"/>
    </source>
</evidence>
<sequence>MRFTASTLLMASTAMAASNLGGLNQMAKAAGKMYFGTATDNSELTDTAFVEMLKDPEMWGALTPGNTQKWQYTEKTQGVFTFEDGDVIADLAASQNMLLRCHTLVWYSQLPQWVTSGTWTKDTLTKVMETHITNEVEHYKGKCYSWDVVNEALEENGTFRDNVFHKNIGEEYIPLAFQYAAAADSVAKLYYNDYNIETSGAKAKAAVSIVESVKAAGAPIHGVGLQAHLIVGQVSPKASYVETLQSFLDAGVEEVSYTELDIRHSSLPPSDSALAQQGDDYAAVVGACMDVAKCIGVTIWGFTDKHSWVPSTFNGAGDALLFDKELQPKPAYHSVSALLAGASPGGAMTVTASATMSAAQIRAATPTPNPEEETCEADDDIETTPSSSRGAQGPAATSPSTPDDDSCDPEVEDPNTYTPSTPNSQPSNNNPSTPTTPVGTQNEEDTCDPQEEDEPTYGSTPSSAPSSARPSAAASGTTPPSPAQTGSNTGSNTGSGTAGQFQKCGGNDYNGPTACAAGFTCTVQNEYYSQCL</sequence>
<dbReference type="InterPro" id="IPR001000">
    <property type="entry name" value="GH10_dom"/>
</dbReference>
<evidence type="ECO:0000313" key="16">
    <source>
        <dbReference type="EMBL" id="KAL1891655.1"/>
    </source>
</evidence>
<keyword evidence="17" id="KW-1185">Reference proteome</keyword>
<dbReference type="SMART" id="SM00633">
    <property type="entry name" value="Glyco_10"/>
    <property type="match status" value="1"/>
</dbReference>
<evidence type="ECO:0000256" key="7">
    <source>
        <dbReference type="ARBA" id="ARBA00022729"/>
    </source>
</evidence>